<sequence>MITVCLSYFNPAAFRNICFVRSSLERIMELKDQLGSRFSVNILWDGVTFSPARIGDKPMQDFITVAESGEGTPLYLETVSTLLKDCRKVRIISGRLSGVEGRLVRIRKARRVMVDLPGDLAVATEYIRPECMEEIG</sequence>
<organism evidence="1 2">
    <name type="scientific">Candidatus Cryptobacteroides excrementipullorum</name>
    <dbReference type="NCBI Taxonomy" id="2840761"/>
    <lineage>
        <taxon>Bacteria</taxon>
        <taxon>Pseudomonadati</taxon>
        <taxon>Bacteroidota</taxon>
        <taxon>Bacteroidia</taxon>
        <taxon>Bacteroidales</taxon>
        <taxon>Candidatus Cryptobacteroides</taxon>
    </lineage>
</organism>
<evidence type="ECO:0008006" key="3">
    <source>
        <dbReference type="Google" id="ProtNLM"/>
    </source>
</evidence>
<proteinExistence type="predicted"/>
<comment type="caution">
    <text evidence="1">The sequence shown here is derived from an EMBL/GenBank/DDBJ whole genome shotgun (WGS) entry which is preliminary data.</text>
</comment>
<reference evidence="1" key="1">
    <citation type="submission" date="2020-10" db="EMBL/GenBank/DDBJ databases">
        <authorList>
            <person name="Gilroy R."/>
        </authorList>
    </citation>
    <scope>NUCLEOTIDE SEQUENCE</scope>
    <source>
        <strain evidence="1">2478</strain>
    </source>
</reference>
<accession>A0A9D9NLD7</accession>
<dbReference type="AlphaFoldDB" id="A0A9D9NLD7"/>
<dbReference type="EMBL" id="JADILZ010000035">
    <property type="protein sequence ID" value="MBO8478009.1"/>
    <property type="molecule type" value="Genomic_DNA"/>
</dbReference>
<name>A0A9D9NLD7_9BACT</name>
<evidence type="ECO:0000313" key="1">
    <source>
        <dbReference type="EMBL" id="MBO8478009.1"/>
    </source>
</evidence>
<protein>
    <recommendedName>
        <fullName evidence="3">KOW domain-containing protein</fullName>
    </recommendedName>
</protein>
<dbReference type="Proteomes" id="UP000823771">
    <property type="component" value="Unassembled WGS sequence"/>
</dbReference>
<gene>
    <name evidence="1" type="ORF">IAB80_03875</name>
</gene>
<reference evidence="1" key="2">
    <citation type="journal article" date="2021" name="PeerJ">
        <title>Extensive microbial diversity within the chicken gut microbiome revealed by metagenomics and culture.</title>
        <authorList>
            <person name="Gilroy R."/>
            <person name="Ravi A."/>
            <person name="Getino M."/>
            <person name="Pursley I."/>
            <person name="Horton D.L."/>
            <person name="Alikhan N.F."/>
            <person name="Baker D."/>
            <person name="Gharbi K."/>
            <person name="Hall N."/>
            <person name="Watson M."/>
            <person name="Adriaenssens E.M."/>
            <person name="Foster-Nyarko E."/>
            <person name="Jarju S."/>
            <person name="Secka A."/>
            <person name="Antonio M."/>
            <person name="Oren A."/>
            <person name="Chaudhuri R.R."/>
            <person name="La Ragione R."/>
            <person name="Hildebrand F."/>
            <person name="Pallen M.J."/>
        </authorList>
    </citation>
    <scope>NUCLEOTIDE SEQUENCE</scope>
    <source>
        <strain evidence="1">2478</strain>
    </source>
</reference>
<evidence type="ECO:0000313" key="2">
    <source>
        <dbReference type="Proteomes" id="UP000823771"/>
    </source>
</evidence>